<name>E4N250_KITSK</name>
<dbReference type="Gene3D" id="3.30.70.1200">
    <property type="entry name" value="Crispr-associated protein, domain 1"/>
    <property type="match status" value="1"/>
</dbReference>
<dbReference type="SUPFAM" id="SSF117987">
    <property type="entry name" value="CRISPR-associated protein"/>
    <property type="match status" value="2"/>
</dbReference>
<dbReference type="Pfam" id="PF08798">
    <property type="entry name" value="CRISPR_assoc"/>
    <property type="match status" value="1"/>
</dbReference>
<gene>
    <name evidence="1" type="ordered locus">KSE_64740</name>
</gene>
<evidence type="ECO:0000313" key="1">
    <source>
        <dbReference type="EMBL" id="BAJ32234.1"/>
    </source>
</evidence>
<dbReference type="SMART" id="SM01101">
    <property type="entry name" value="CRISPR_assoc"/>
    <property type="match status" value="1"/>
</dbReference>
<dbReference type="AlphaFoldDB" id="E4N250"/>
<dbReference type="HOGENOM" id="CLU_080982_0_2_11"/>
<reference evidence="1 2" key="1">
    <citation type="journal article" date="2010" name="DNA Res.">
        <title>Genome sequence of Kitasatospora setae NBRC 14216T: an evolutionary snapshot of the family Streptomycetaceae.</title>
        <authorList>
            <person name="Ichikawa N."/>
            <person name="Oguchi A."/>
            <person name="Ikeda H."/>
            <person name="Ishikawa J."/>
            <person name="Kitani S."/>
            <person name="Watanabe Y."/>
            <person name="Nakamura S."/>
            <person name="Katano Y."/>
            <person name="Kishi E."/>
            <person name="Sasagawa M."/>
            <person name="Ankai A."/>
            <person name="Fukui S."/>
            <person name="Hashimoto Y."/>
            <person name="Kamata S."/>
            <person name="Otoguro M."/>
            <person name="Tanikawa S."/>
            <person name="Nihira T."/>
            <person name="Horinouchi S."/>
            <person name="Ohnishi Y."/>
            <person name="Hayakawa M."/>
            <person name="Kuzuyama T."/>
            <person name="Arisawa A."/>
            <person name="Nomoto F."/>
            <person name="Miura H."/>
            <person name="Takahashi Y."/>
            <person name="Fujita N."/>
        </authorList>
    </citation>
    <scope>NUCLEOTIDE SEQUENCE [LARGE SCALE GENOMIC DNA]</scope>
    <source>
        <strain evidence="2">ATCC 33774 / DSM 43861 / JCM 3304 / KCC A-0304 / NBRC 14216 / KM-6054</strain>
    </source>
</reference>
<dbReference type="KEGG" id="ksk:KSE_64740"/>
<dbReference type="Proteomes" id="UP000007076">
    <property type="component" value="Chromosome"/>
</dbReference>
<dbReference type="InterPro" id="IPR010179">
    <property type="entry name" value="CRISPR-assoc_prot_Cse3"/>
</dbReference>
<organism evidence="1 2">
    <name type="scientific">Kitasatospora setae (strain ATCC 33774 / DSM 43861 / JCM 3304 / KCC A-0304 / NBRC 14216 / KM-6054)</name>
    <name type="common">Streptomyces setae</name>
    <dbReference type="NCBI Taxonomy" id="452652"/>
    <lineage>
        <taxon>Bacteria</taxon>
        <taxon>Bacillati</taxon>
        <taxon>Actinomycetota</taxon>
        <taxon>Actinomycetes</taxon>
        <taxon>Kitasatosporales</taxon>
        <taxon>Streptomycetaceae</taxon>
        <taxon>Kitasatospora</taxon>
    </lineage>
</organism>
<dbReference type="RefSeq" id="WP_014139530.1">
    <property type="nucleotide sequence ID" value="NC_016109.1"/>
</dbReference>
<dbReference type="eggNOG" id="ENOG5032VT0">
    <property type="taxonomic scope" value="Bacteria"/>
</dbReference>
<proteinExistence type="predicted"/>
<evidence type="ECO:0000313" key="2">
    <source>
        <dbReference type="Proteomes" id="UP000007076"/>
    </source>
</evidence>
<dbReference type="EMBL" id="AP010968">
    <property type="protein sequence ID" value="BAJ32234.1"/>
    <property type="molecule type" value="Genomic_DNA"/>
</dbReference>
<sequence length="218" mass="24399">MTLWLTRIIPDQRHRDVHCDGDDAVNLHHRIMSLFPDDVPSTEPRRHLGILFRTETGRDGDQILLQSNREPDLAQLPAGYGSAATKPLTPLLDALRKGLPVRYRIAANAVRKPGATTRALYRLPEVVPLNGPHADEWWTRQAETSGLTLTTLHSTPLDAATGHRRQHQQRVHHARTLFEGTAHITDPDLLRTRIREGIGRGKAYGCGLLSIAPRREPS</sequence>
<accession>E4N250</accession>
<dbReference type="Gene3D" id="3.30.70.1210">
    <property type="entry name" value="Crispr-associated protein, domain 2"/>
    <property type="match status" value="1"/>
</dbReference>
<dbReference type="PATRIC" id="fig|452652.3.peg.6498"/>
<keyword evidence="2" id="KW-1185">Reference proteome</keyword>
<protein>
    <submittedName>
        <fullName evidence="1">Putative CRISPR-associated protein</fullName>
    </submittedName>
</protein>
<dbReference type="STRING" id="452652.KSE_64740"/>
<dbReference type="NCBIfam" id="TIGR01907">
    <property type="entry name" value="casE_Cse3"/>
    <property type="match status" value="1"/>
</dbReference>
<dbReference type="CDD" id="cd09727">
    <property type="entry name" value="Cas6_I-E"/>
    <property type="match status" value="1"/>
</dbReference>